<evidence type="ECO:0000313" key="1">
    <source>
        <dbReference type="EMBL" id="MBX16824.1"/>
    </source>
</evidence>
<protein>
    <submittedName>
        <fullName evidence="1">Transcriptional corepressor LEUNIG-like isoform X1</fullName>
    </submittedName>
</protein>
<accession>A0A2P2LFT1</accession>
<dbReference type="EMBL" id="GGEC01036340">
    <property type="protein sequence ID" value="MBX16824.1"/>
    <property type="molecule type" value="Transcribed_RNA"/>
</dbReference>
<dbReference type="AlphaFoldDB" id="A0A2P2LFT1"/>
<reference evidence="1" key="1">
    <citation type="submission" date="2018-02" db="EMBL/GenBank/DDBJ databases">
        <title>Rhizophora mucronata_Transcriptome.</title>
        <authorList>
            <person name="Meera S.P."/>
            <person name="Sreeshan A."/>
            <person name="Augustine A."/>
        </authorList>
    </citation>
    <scope>NUCLEOTIDE SEQUENCE</scope>
    <source>
        <tissue evidence="1">Leaf</tissue>
    </source>
</reference>
<organism evidence="1">
    <name type="scientific">Rhizophora mucronata</name>
    <name type="common">Asiatic mangrove</name>
    <dbReference type="NCBI Taxonomy" id="61149"/>
    <lineage>
        <taxon>Eukaryota</taxon>
        <taxon>Viridiplantae</taxon>
        <taxon>Streptophyta</taxon>
        <taxon>Embryophyta</taxon>
        <taxon>Tracheophyta</taxon>
        <taxon>Spermatophyta</taxon>
        <taxon>Magnoliopsida</taxon>
        <taxon>eudicotyledons</taxon>
        <taxon>Gunneridae</taxon>
        <taxon>Pentapetalae</taxon>
        <taxon>rosids</taxon>
        <taxon>fabids</taxon>
        <taxon>Malpighiales</taxon>
        <taxon>Rhizophoraceae</taxon>
        <taxon>Rhizophora</taxon>
    </lineage>
</organism>
<name>A0A2P2LFT1_RHIMU</name>
<sequence length="40" mass="4679">MVEVNDDVILKVLHFTYDIYVLHILYLQFGNLPMSPCNPI</sequence>
<proteinExistence type="predicted"/>